<evidence type="ECO:0000313" key="2">
    <source>
        <dbReference type="EMBL" id="KAE9447931.1"/>
    </source>
</evidence>
<evidence type="ECO:0000256" key="1">
    <source>
        <dbReference type="SAM" id="MobiDB-lite"/>
    </source>
</evidence>
<name>A0A6A4KX13_9ERIC</name>
<feature type="non-terminal residue" evidence="2">
    <location>
        <position position="1"/>
    </location>
</feature>
<feature type="region of interest" description="Disordered" evidence="1">
    <location>
        <begin position="1"/>
        <end position="42"/>
    </location>
</feature>
<gene>
    <name evidence="2" type="ORF">C3L33_20175</name>
</gene>
<comment type="caution">
    <text evidence="2">The sequence shown here is derived from an EMBL/GenBank/DDBJ whole genome shotgun (WGS) entry which is preliminary data.</text>
</comment>
<evidence type="ECO:0000313" key="3">
    <source>
        <dbReference type="Proteomes" id="UP000428333"/>
    </source>
</evidence>
<sequence>MSGSDDSTGREFLEVHESRSSSPDDQMLVDSQNPDVVLDGGQKTYEGSTSYLDKLYDDENELCFENLTSFECGGVSDDDTWNEWDAAALLESKRRKVQELGKNMSISKKRKDRPNRGMSAAKALRTGLWSAAIGNEKVVRKKEKIAATVAGFAIQAMDFIIWGDLKKLLPPDDYETVWRSVFTSVAKFVLSIFDMFAVKLVFLMAVAPLNNKSANSSEFNMLVEWGIITRITYTALFIIAPCDIPLLPFNTSSTHVSTSSHPTKPLLSSRVPFPRYYIPNAECHLPHSVALNAIYEIGIDSCCGPWWVRCEIQEDFKRVYNMHKINAKHKTLVLKLCNLKPRSSKKKKRKKKCPGVGQEEEKEEKEEEERQEEEKEEEERRSRGEEEEEEEEADNCPLAAAIAEKKLAEEDFCGLREQDVGLVLQGCRLREYRTWVSQFKGDQSAIKQLAVGSDWMFNICPFQVDDISEGELKLVLEEMEKFVPLKEEHKTQLSLEFLHKRSYHVLDALFVETWKGVEFKKVVQYLPPRKYNPDDPFVCGIADFVSAMQDGLFFLAIEKNFLKILNDRGLNKFTEKPPKMPIYFIYMLSSEAARSLGEDVVQLEHLALAIIYVKQENDTSLKNAAEKWANLARDHLESLKKANTRYGMKSVKVDVIVNNLPKECYRGTRVKFDDSVTELIHDFGAGLSFSAIRA</sequence>
<feature type="compositionally biased region" description="Acidic residues" evidence="1">
    <location>
        <begin position="358"/>
        <end position="377"/>
    </location>
</feature>
<organism evidence="2 3">
    <name type="scientific">Rhododendron williamsianum</name>
    <dbReference type="NCBI Taxonomy" id="262921"/>
    <lineage>
        <taxon>Eukaryota</taxon>
        <taxon>Viridiplantae</taxon>
        <taxon>Streptophyta</taxon>
        <taxon>Embryophyta</taxon>
        <taxon>Tracheophyta</taxon>
        <taxon>Spermatophyta</taxon>
        <taxon>Magnoliopsida</taxon>
        <taxon>eudicotyledons</taxon>
        <taxon>Gunneridae</taxon>
        <taxon>Pentapetalae</taxon>
        <taxon>asterids</taxon>
        <taxon>Ericales</taxon>
        <taxon>Ericaceae</taxon>
        <taxon>Ericoideae</taxon>
        <taxon>Rhodoreae</taxon>
        <taxon>Rhododendron</taxon>
    </lineage>
</organism>
<feature type="compositionally biased region" description="Polar residues" evidence="1">
    <location>
        <begin position="20"/>
        <end position="34"/>
    </location>
</feature>
<dbReference type="Proteomes" id="UP000428333">
    <property type="component" value="Linkage Group LG12"/>
</dbReference>
<keyword evidence="3" id="KW-1185">Reference proteome</keyword>
<dbReference type="EMBL" id="QEFC01003471">
    <property type="protein sequence ID" value="KAE9447931.1"/>
    <property type="molecule type" value="Genomic_DNA"/>
</dbReference>
<feature type="compositionally biased region" description="Acidic residues" evidence="1">
    <location>
        <begin position="385"/>
        <end position="394"/>
    </location>
</feature>
<feature type="compositionally biased region" description="Basic and acidic residues" evidence="1">
    <location>
        <begin position="7"/>
        <end position="19"/>
    </location>
</feature>
<dbReference type="OrthoDB" id="1700805at2759"/>
<dbReference type="AlphaFoldDB" id="A0A6A4KX13"/>
<proteinExistence type="predicted"/>
<reference evidence="2 3" key="1">
    <citation type="journal article" date="2019" name="Genome Biol. Evol.">
        <title>The Rhododendron genome and chromosomal organization provide insight into shared whole-genome duplications across the heath family (Ericaceae).</title>
        <authorList>
            <person name="Soza V.L."/>
            <person name="Lindsley D."/>
            <person name="Waalkes A."/>
            <person name="Ramage E."/>
            <person name="Patwardhan R.P."/>
            <person name="Burton J.N."/>
            <person name="Adey A."/>
            <person name="Kumar A."/>
            <person name="Qiu R."/>
            <person name="Shendure J."/>
            <person name="Hall B."/>
        </authorList>
    </citation>
    <scope>NUCLEOTIDE SEQUENCE [LARGE SCALE GENOMIC DNA]</scope>
    <source>
        <strain evidence="2">RSF 1966-606</strain>
    </source>
</reference>
<feature type="region of interest" description="Disordered" evidence="1">
    <location>
        <begin position="345"/>
        <end position="395"/>
    </location>
</feature>
<protein>
    <submittedName>
        <fullName evidence="2">Uncharacterized protein</fullName>
    </submittedName>
</protein>
<accession>A0A6A4KX13</accession>